<reference evidence="2" key="1">
    <citation type="submission" date="2014-09" db="EMBL/GenBank/DDBJ databases">
        <authorList>
            <person name="Magalhaes I.L.F."/>
            <person name="Oliveira U."/>
            <person name="Santos F.R."/>
            <person name="Vidigal T.H.D.A."/>
            <person name="Brescovit A.D."/>
            <person name="Santos A.J."/>
        </authorList>
    </citation>
    <scope>NUCLEOTIDE SEQUENCE</scope>
</reference>
<feature type="region of interest" description="Disordered" evidence="1">
    <location>
        <begin position="233"/>
        <end position="255"/>
    </location>
</feature>
<name>A0A0K8T2F1_LYGHE</name>
<dbReference type="AlphaFoldDB" id="A0A0K8T2F1"/>
<organism evidence="2">
    <name type="scientific">Lygus hesperus</name>
    <name type="common">Western plant bug</name>
    <dbReference type="NCBI Taxonomy" id="30085"/>
    <lineage>
        <taxon>Eukaryota</taxon>
        <taxon>Metazoa</taxon>
        <taxon>Ecdysozoa</taxon>
        <taxon>Arthropoda</taxon>
        <taxon>Hexapoda</taxon>
        <taxon>Insecta</taxon>
        <taxon>Pterygota</taxon>
        <taxon>Neoptera</taxon>
        <taxon>Paraneoptera</taxon>
        <taxon>Hemiptera</taxon>
        <taxon>Heteroptera</taxon>
        <taxon>Panheteroptera</taxon>
        <taxon>Cimicomorpha</taxon>
        <taxon>Miridae</taxon>
        <taxon>Mirini</taxon>
        <taxon>Lygus</taxon>
    </lineage>
</organism>
<dbReference type="EMBL" id="GBRD01006109">
    <property type="protein sequence ID" value="JAG59712.1"/>
    <property type="molecule type" value="Transcribed_RNA"/>
</dbReference>
<feature type="compositionally biased region" description="Basic and acidic residues" evidence="1">
    <location>
        <begin position="236"/>
        <end position="255"/>
    </location>
</feature>
<evidence type="ECO:0000256" key="1">
    <source>
        <dbReference type="SAM" id="MobiDB-lite"/>
    </source>
</evidence>
<protein>
    <submittedName>
        <fullName evidence="2">Uncharacterized protein</fullName>
    </submittedName>
</protein>
<accession>A0A0K8T2F1</accession>
<proteinExistence type="predicted"/>
<sequence length="255" mass="29379">MGDVDNHSDPINQWVKQDADDDIYKAILRRVIKKRRHWKGKLEGISSVLTNNMDDMMVFKMEFTYVKSKTGEPLHCSTTFSGVNGKVFLGKMECETPPSKIKRRSMGVKWSQEDPADPNWVLPLTIATNIERSDATLRAIKQIGVKVTDQKTMYKVNFEMERNRGHKKVGCYSWFEMIKNGVLRPIYVKTLTCEDDGGKMPQPKTQLKPNITEEGIAKIIVFDTPQQEAYLFPQVSEDKETQDEPKDPEDPYQER</sequence>
<evidence type="ECO:0000313" key="2">
    <source>
        <dbReference type="EMBL" id="JAG59712.1"/>
    </source>
</evidence>